<evidence type="ECO:0000313" key="4">
    <source>
        <dbReference type="Proteomes" id="UP001497516"/>
    </source>
</evidence>
<accession>A0AAV2FTJ3</accession>
<gene>
    <name evidence="3" type="ORF">LTRI10_LOCUS41745</name>
</gene>
<evidence type="ECO:0000256" key="1">
    <source>
        <dbReference type="SAM" id="MobiDB-lite"/>
    </source>
</evidence>
<keyword evidence="2" id="KW-0472">Membrane</keyword>
<evidence type="ECO:0000313" key="3">
    <source>
        <dbReference type="EMBL" id="CAL1401699.1"/>
    </source>
</evidence>
<dbReference type="Proteomes" id="UP001497516">
    <property type="component" value="Chromosome 7"/>
</dbReference>
<name>A0AAV2FTJ3_9ROSI</name>
<evidence type="ECO:0000256" key="2">
    <source>
        <dbReference type="SAM" id="Phobius"/>
    </source>
</evidence>
<feature type="region of interest" description="Disordered" evidence="1">
    <location>
        <begin position="75"/>
        <end position="95"/>
    </location>
</feature>
<feature type="transmembrane region" description="Helical" evidence="2">
    <location>
        <begin position="12"/>
        <end position="32"/>
    </location>
</feature>
<dbReference type="EMBL" id="OZ034820">
    <property type="protein sequence ID" value="CAL1401699.1"/>
    <property type="molecule type" value="Genomic_DNA"/>
</dbReference>
<keyword evidence="2" id="KW-0812">Transmembrane</keyword>
<proteinExistence type="predicted"/>
<sequence>MWRDALASLMDFYHFVGRSFLSFLVAILQAAITNQDGARRYRSTTARHGGGQPSARKAVLTPVLVCSPKICPGECNRAGQPQKREGSQTKTTVLR</sequence>
<keyword evidence="2" id="KW-1133">Transmembrane helix</keyword>
<evidence type="ECO:0008006" key="5">
    <source>
        <dbReference type="Google" id="ProtNLM"/>
    </source>
</evidence>
<protein>
    <recommendedName>
        <fullName evidence="5">Secreted protein</fullName>
    </recommendedName>
</protein>
<keyword evidence="4" id="KW-1185">Reference proteome</keyword>
<reference evidence="3 4" key="1">
    <citation type="submission" date="2024-04" db="EMBL/GenBank/DDBJ databases">
        <authorList>
            <person name="Fracassetti M."/>
        </authorList>
    </citation>
    <scope>NUCLEOTIDE SEQUENCE [LARGE SCALE GENOMIC DNA]</scope>
</reference>
<organism evidence="3 4">
    <name type="scientific">Linum trigynum</name>
    <dbReference type="NCBI Taxonomy" id="586398"/>
    <lineage>
        <taxon>Eukaryota</taxon>
        <taxon>Viridiplantae</taxon>
        <taxon>Streptophyta</taxon>
        <taxon>Embryophyta</taxon>
        <taxon>Tracheophyta</taxon>
        <taxon>Spermatophyta</taxon>
        <taxon>Magnoliopsida</taxon>
        <taxon>eudicotyledons</taxon>
        <taxon>Gunneridae</taxon>
        <taxon>Pentapetalae</taxon>
        <taxon>rosids</taxon>
        <taxon>fabids</taxon>
        <taxon>Malpighiales</taxon>
        <taxon>Linaceae</taxon>
        <taxon>Linum</taxon>
    </lineage>
</organism>
<dbReference type="AlphaFoldDB" id="A0AAV2FTJ3"/>